<dbReference type="GO" id="GO:0046872">
    <property type="term" value="F:metal ion binding"/>
    <property type="evidence" value="ECO:0007669"/>
    <property type="project" value="UniProtKB-KW"/>
</dbReference>
<dbReference type="Pfam" id="PF07519">
    <property type="entry name" value="Tannase"/>
    <property type="match status" value="1"/>
</dbReference>
<evidence type="ECO:0000313" key="9">
    <source>
        <dbReference type="EMBL" id="TKA72686.1"/>
    </source>
</evidence>
<dbReference type="PANTHER" id="PTHR33938">
    <property type="entry name" value="FERULOYL ESTERASE B-RELATED"/>
    <property type="match status" value="1"/>
</dbReference>
<dbReference type="InterPro" id="IPR011118">
    <property type="entry name" value="Tannase/feruloyl_esterase"/>
</dbReference>
<keyword evidence="2" id="KW-0719">Serine esterase</keyword>
<evidence type="ECO:0000256" key="8">
    <source>
        <dbReference type="RuleBase" id="RU361238"/>
    </source>
</evidence>
<accession>A0A4U0XAG4</accession>
<proteinExistence type="inferred from homology"/>
<gene>
    <name evidence="9" type="ORF">B0A49_06686</name>
</gene>
<name>A0A4U0XAG4_9PEZI</name>
<dbReference type="SUPFAM" id="SSF53474">
    <property type="entry name" value="alpha/beta-Hydrolases"/>
    <property type="match status" value="1"/>
</dbReference>
<sequence>MFQFIIWVSLCCLWQLAYGMPSAAPEGTVRPHSSSAASPPCSALSIPKPELFGAEIISLSAHAVHNYSIDAGASSTFRAQNYTSLEFCQVNITYTHSGTNDSIHVQVWLPLSGWNHRFMGTGGGGYATGAFDLALAPAINRGYAAASTDGGHVVSVATARSWALASPGNVNQYLLLDFASKSLHDMAVLGKAVTESFYGKAPNYSYWDGCSTGGRQGLMEAQRYPNDYHGILAAAPAINWPKFLPSESWPQVVMNEEHVYPDQCEFDAITAEAVKACDSIDGVKDGIIAATGLCHFDPHSLVGQSFTCNTDGTKRLYSNAAATIVQETWNGPHKNSTTLWYGLNPGTSLSGLAFTNRTVAGISYGVPFPISDDWIQLFVKKDPSFNTTSITASDFASIFHQSYQEYESIMGTDDPDLSAFRNAGGKMITWHGLADQLIFPNGTVDYYQRVMAVDSKVRDYYRLFLAPGVGHCGGGIGPTPDDQLGALIDWVEHGTAPSMLSTTSPPVAGTQTHRPLCVYPLVARWDGIGDSTKGSSYKCSASYT</sequence>
<comment type="caution">
    <text evidence="9">The sequence shown here is derived from an EMBL/GenBank/DDBJ whole genome shotgun (WGS) entry which is preliminary data.</text>
</comment>
<keyword evidence="5 8" id="KW-0378">Hydrolase</keyword>
<evidence type="ECO:0000256" key="7">
    <source>
        <dbReference type="ARBA" id="ARBA00023157"/>
    </source>
</evidence>
<keyword evidence="7" id="KW-1015">Disulfide bond</keyword>
<dbReference type="InterPro" id="IPR029058">
    <property type="entry name" value="AB_hydrolase_fold"/>
</dbReference>
<reference evidence="9 10" key="1">
    <citation type="submission" date="2017-03" db="EMBL/GenBank/DDBJ databases">
        <title>Genomes of endolithic fungi from Antarctica.</title>
        <authorList>
            <person name="Coleine C."/>
            <person name="Masonjones S."/>
            <person name="Stajich J.E."/>
        </authorList>
    </citation>
    <scope>NUCLEOTIDE SEQUENCE [LARGE SCALE GENOMIC DNA]</scope>
    <source>
        <strain evidence="9 10">CCFEE 5187</strain>
    </source>
</reference>
<evidence type="ECO:0000256" key="5">
    <source>
        <dbReference type="ARBA" id="ARBA00022801"/>
    </source>
</evidence>
<keyword evidence="3" id="KW-0479">Metal-binding</keyword>
<dbReference type="AlphaFoldDB" id="A0A4U0XAG4"/>
<dbReference type="OrthoDB" id="3039123at2759"/>
<evidence type="ECO:0000256" key="4">
    <source>
        <dbReference type="ARBA" id="ARBA00022729"/>
    </source>
</evidence>
<feature type="signal peptide" evidence="8">
    <location>
        <begin position="1"/>
        <end position="19"/>
    </location>
</feature>
<protein>
    <recommendedName>
        <fullName evidence="8">Carboxylic ester hydrolase</fullName>
        <ecNumber evidence="8">3.1.1.-</ecNumber>
    </recommendedName>
</protein>
<evidence type="ECO:0000256" key="6">
    <source>
        <dbReference type="ARBA" id="ARBA00022837"/>
    </source>
</evidence>
<keyword evidence="4 8" id="KW-0732">Signal</keyword>
<evidence type="ECO:0000256" key="3">
    <source>
        <dbReference type="ARBA" id="ARBA00022723"/>
    </source>
</evidence>
<dbReference type="GO" id="GO:0030600">
    <property type="term" value="F:feruloyl esterase activity"/>
    <property type="evidence" value="ECO:0007669"/>
    <property type="project" value="UniProtKB-ARBA"/>
</dbReference>
<evidence type="ECO:0000313" key="10">
    <source>
        <dbReference type="Proteomes" id="UP000308768"/>
    </source>
</evidence>
<feature type="chain" id="PRO_5021039794" description="Carboxylic ester hydrolase" evidence="8">
    <location>
        <begin position="20"/>
        <end position="544"/>
    </location>
</feature>
<dbReference type="STRING" id="331657.A0A4U0XAG4"/>
<comment type="similarity">
    <text evidence="1 8">Belongs to the tannase family.</text>
</comment>
<dbReference type="EMBL" id="NAJN01000482">
    <property type="protein sequence ID" value="TKA72686.1"/>
    <property type="molecule type" value="Genomic_DNA"/>
</dbReference>
<evidence type="ECO:0000256" key="2">
    <source>
        <dbReference type="ARBA" id="ARBA00022487"/>
    </source>
</evidence>
<evidence type="ECO:0000256" key="1">
    <source>
        <dbReference type="ARBA" id="ARBA00006249"/>
    </source>
</evidence>
<keyword evidence="6" id="KW-0106">Calcium</keyword>
<dbReference type="PANTHER" id="PTHR33938:SF8">
    <property type="entry name" value="CARBOXYLIC ESTER HYDROLASE"/>
    <property type="match status" value="1"/>
</dbReference>
<dbReference type="EC" id="3.1.1.-" evidence="8"/>
<keyword evidence="10" id="KW-1185">Reference proteome</keyword>
<dbReference type="Proteomes" id="UP000308768">
    <property type="component" value="Unassembled WGS sequence"/>
</dbReference>
<organism evidence="9 10">
    <name type="scientific">Cryomyces minteri</name>
    <dbReference type="NCBI Taxonomy" id="331657"/>
    <lineage>
        <taxon>Eukaryota</taxon>
        <taxon>Fungi</taxon>
        <taxon>Dikarya</taxon>
        <taxon>Ascomycota</taxon>
        <taxon>Pezizomycotina</taxon>
        <taxon>Dothideomycetes</taxon>
        <taxon>Dothideomycetes incertae sedis</taxon>
        <taxon>Cryomyces</taxon>
    </lineage>
</organism>